<dbReference type="Gene3D" id="1.25.10.10">
    <property type="entry name" value="Leucine-rich Repeat Variant"/>
    <property type="match status" value="1"/>
</dbReference>
<evidence type="ECO:0000313" key="21">
    <source>
        <dbReference type="Proteomes" id="UP000005239"/>
    </source>
</evidence>
<dbReference type="Gene3D" id="2.170.260.10">
    <property type="entry name" value="paz domain"/>
    <property type="match status" value="1"/>
</dbReference>
<dbReference type="Pfam" id="PF08324">
    <property type="entry name" value="PUL"/>
    <property type="match status" value="1"/>
</dbReference>
<dbReference type="Gene3D" id="1.10.10.10">
    <property type="entry name" value="Winged helix-like DNA-binding domain superfamily/Winged helix DNA-binding domain"/>
    <property type="match status" value="1"/>
</dbReference>
<dbReference type="EnsemblMetazoa" id="PPA22665.1">
    <property type="protein sequence ID" value="PPA22665.1"/>
    <property type="gene ID" value="WBGene00112219"/>
</dbReference>
<feature type="domain" description="F-box" evidence="14">
    <location>
        <begin position="2281"/>
        <end position="2328"/>
    </location>
</feature>
<dbReference type="GO" id="GO:0005737">
    <property type="term" value="C:cytoplasm"/>
    <property type="evidence" value="ECO:0000318"/>
    <property type="project" value="GO_Central"/>
</dbReference>
<keyword evidence="9" id="KW-0862">Zinc</keyword>
<dbReference type="Gene3D" id="1.20.1280.50">
    <property type="match status" value="1"/>
</dbReference>
<dbReference type="SUPFAM" id="SSF48371">
    <property type="entry name" value="ARM repeat"/>
    <property type="match status" value="1"/>
</dbReference>
<dbReference type="Gene3D" id="2.130.10.10">
    <property type="entry name" value="YVTN repeat-like/Quinoprotein amine dehydrogenase"/>
    <property type="match status" value="2"/>
</dbReference>
<gene>
    <name evidence="20" type="primary">WBGene00112219</name>
</gene>
<dbReference type="SMART" id="SM00950">
    <property type="entry name" value="Piwi"/>
    <property type="match status" value="1"/>
</dbReference>
<feature type="region of interest" description="Disordered" evidence="13">
    <location>
        <begin position="860"/>
        <end position="879"/>
    </location>
</feature>
<feature type="compositionally biased region" description="Basic and acidic residues" evidence="13">
    <location>
        <begin position="1839"/>
        <end position="1853"/>
    </location>
</feature>
<keyword evidence="21" id="KW-1185">Reference proteome</keyword>
<evidence type="ECO:0000256" key="3">
    <source>
        <dbReference type="ARBA" id="ARBA00010107"/>
    </source>
</evidence>
<reference evidence="21" key="1">
    <citation type="journal article" date="2008" name="Nat. Genet.">
        <title>The Pristionchus pacificus genome provides a unique perspective on nematode lifestyle and parasitism.</title>
        <authorList>
            <person name="Dieterich C."/>
            <person name="Clifton S.W."/>
            <person name="Schuster L.N."/>
            <person name="Chinwalla A."/>
            <person name="Delehaunty K."/>
            <person name="Dinkelacker I."/>
            <person name="Fulton L."/>
            <person name="Fulton R."/>
            <person name="Godfrey J."/>
            <person name="Minx P."/>
            <person name="Mitreva M."/>
            <person name="Roeseler W."/>
            <person name="Tian H."/>
            <person name="Witte H."/>
            <person name="Yang S.P."/>
            <person name="Wilson R.K."/>
            <person name="Sommer R.J."/>
        </authorList>
    </citation>
    <scope>NUCLEOTIDE SEQUENCE [LARGE SCALE GENOMIC DNA]</scope>
    <source>
        <strain evidence="21">PS312</strain>
    </source>
</reference>
<protein>
    <recommendedName>
        <fullName evidence="4">histone acetyltransferase</fullName>
        <ecNumber evidence="4">2.3.1.48</ecNumber>
    </recommendedName>
</protein>
<dbReference type="GO" id="GO:0008270">
    <property type="term" value="F:zinc ion binding"/>
    <property type="evidence" value="ECO:0007669"/>
    <property type="project" value="UniProtKB-KW"/>
</dbReference>
<dbReference type="InterPro" id="IPR016181">
    <property type="entry name" value="Acyl_CoA_acyltransferase"/>
</dbReference>
<dbReference type="PROSITE" id="PS51394">
    <property type="entry name" value="PFU"/>
    <property type="match status" value="1"/>
</dbReference>
<dbReference type="InterPro" id="IPR036047">
    <property type="entry name" value="F-box-like_dom_sf"/>
</dbReference>
<keyword evidence="5 12" id="KW-0853">WD repeat</keyword>
<dbReference type="GO" id="GO:0005634">
    <property type="term" value="C:nucleus"/>
    <property type="evidence" value="ECO:0000318"/>
    <property type="project" value="GO_Central"/>
</dbReference>
<dbReference type="Pfam" id="PF00400">
    <property type="entry name" value="WD40"/>
    <property type="match status" value="5"/>
</dbReference>
<dbReference type="EC" id="2.3.1.48" evidence="4"/>
<dbReference type="GO" id="GO:0004402">
    <property type="term" value="F:histone acetyltransferase activity"/>
    <property type="evidence" value="ECO:0007669"/>
    <property type="project" value="InterPro"/>
</dbReference>
<feature type="compositionally biased region" description="Basic and acidic residues" evidence="13">
    <location>
        <begin position="1537"/>
        <end position="1564"/>
    </location>
</feature>
<evidence type="ECO:0000259" key="15">
    <source>
        <dbReference type="PROSITE" id="PS50821"/>
    </source>
</evidence>
<comment type="similarity">
    <text evidence="2">Belongs to the WD repeat PLAP family.</text>
</comment>
<dbReference type="Proteomes" id="UP000005239">
    <property type="component" value="Unassembled WGS sequence"/>
</dbReference>
<dbReference type="SMART" id="SM00320">
    <property type="entry name" value="WD40"/>
    <property type="match status" value="9"/>
</dbReference>
<feature type="region of interest" description="Disordered" evidence="13">
    <location>
        <begin position="12"/>
        <end position="31"/>
    </location>
</feature>
<evidence type="ECO:0000256" key="12">
    <source>
        <dbReference type="PROSITE-ProRule" id="PRU00221"/>
    </source>
</evidence>
<dbReference type="SMART" id="SM00949">
    <property type="entry name" value="PAZ"/>
    <property type="match status" value="1"/>
</dbReference>
<name>A0A8R1YJM0_PRIPA</name>
<keyword evidence="10" id="KW-0007">Acetylation</keyword>
<dbReference type="SUPFAM" id="SSF81383">
    <property type="entry name" value="F-box domain"/>
    <property type="match status" value="1"/>
</dbReference>
<dbReference type="InterPro" id="IPR012337">
    <property type="entry name" value="RNaseH-like_sf"/>
</dbReference>
<evidence type="ECO:0000256" key="1">
    <source>
        <dbReference type="ARBA" id="ARBA00004496"/>
    </source>
</evidence>
<evidence type="ECO:0000256" key="7">
    <source>
        <dbReference type="ARBA" id="ARBA00022737"/>
    </source>
</evidence>
<dbReference type="Pfam" id="PF01853">
    <property type="entry name" value="MOZ_SAS"/>
    <property type="match status" value="1"/>
</dbReference>
<dbReference type="SMART" id="SM00249">
    <property type="entry name" value="PHD"/>
    <property type="match status" value="2"/>
</dbReference>
<dbReference type="Pfam" id="PF02171">
    <property type="entry name" value="Piwi"/>
    <property type="match status" value="1"/>
</dbReference>
<feature type="domain" description="PFU" evidence="17">
    <location>
        <begin position="3022"/>
        <end position="3122"/>
    </location>
</feature>
<dbReference type="InterPro" id="IPR038122">
    <property type="entry name" value="PFU_sf"/>
</dbReference>
<feature type="region of interest" description="Disordered" evidence="13">
    <location>
        <begin position="1839"/>
        <end position="1888"/>
    </location>
</feature>
<evidence type="ECO:0000256" key="6">
    <source>
        <dbReference type="ARBA" id="ARBA00022723"/>
    </source>
</evidence>
<evidence type="ECO:0000256" key="9">
    <source>
        <dbReference type="ARBA" id="ARBA00022833"/>
    </source>
</evidence>
<evidence type="ECO:0000256" key="4">
    <source>
        <dbReference type="ARBA" id="ARBA00013184"/>
    </source>
</evidence>
<dbReference type="Pfam" id="PF09070">
    <property type="entry name" value="PFU"/>
    <property type="match status" value="1"/>
</dbReference>
<keyword evidence="6" id="KW-0479">Metal-binding</keyword>
<dbReference type="PROSITE" id="PS50821">
    <property type="entry name" value="PAZ"/>
    <property type="match status" value="1"/>
</dbReference>
<dbReference type="Pfam" id="PF02170">
    <property type="entry name" value="PAZ"/>
    <property type="match status" value="1"/>
</dbReference>
<sequence>MEVDSKPIARRHTDFDHVQLPEPQGAGSEPIGERINTFINAYVIDTTESVEFGFKHELVFTAITAKREFAVHTKGGKDDAIKLLRHRCLKKLFAIVFTENADHFTRGDENKSGSLAFDNGCALYSPYQIDPLDGTIPLTDLPEEFLELINGVTELRYCLTFVERIPLKDQNVAKRTAIQLIDVASWMKLDKTRHIQFDNKAYYTSTKCPDDRMDGGKVVKNGFAKSIRPIGAHLALQIDGKVSPFFKAQKLIDLCEELGGSRNIGRNRQMEQQIKNLCVQTTHLPHNRIFQIKGFAKYNANELKFEMKAESGEMRTTSVAQYFEEKYKMKLRCPDLPLIEERKGSKASFHPIEVLYVVEGQRVSNTKSTATMIQDLIKRAQKRPPELMKHIEEQAYKAFLDGSKHENLDAFKYRITNRQLTSAADTVFSPTVLTANGKASDDMKFPEKWKLGNMDRFVQPAKCTDDMFCIVFERCYSDRDAEDAIRNLFDAGRQRGMDIDSRNVKIVPMSSSFDELRSFMFSKVGRAGAVIGFTSSNTDCVHENLKLFEAETGIVTLHCTKRVIDQVLQGKPLACGNIMMKFNQKLGGTNFKIAPPQELAKYAPKLAEFSKTWFSKTRMFFGLFVSHAGPQSFADRSAGIPQSEPTVIGMSFTTTMPTKQDGWWFMQEPGENLILDMVEDIVKALKCFHKANGALPNDIVVYRNGKSEGEFKAISTEAAQFKKAFAHVADNYNPTLTIIVVCVGSNYRIVTEGQRGLDNVPPGTCLTAEGCNPFYKEFIMVSQRAIMGTARPIRYNVVTEIQGTVGKVLMVDELKLITNALAYTTGIVTAPISLPGPIDSAEKVANRGRNNYKATIMSDCDASTSSSGPPRELRHDGSTDFFKKLSHKMETKLRIGWSMEEYIRRAIPSFNHTSSHIRRHDFSVLRSSAPGATSAYFGVGGSNPGGGGGAKLPAGGGGGGTTSGYFGVGGAGAPGGGGATSAYFGVGGSSPAGGGAPPPPMPMGGAPAPSGTSTMTAIGGVPMGAPPAGGGGASTMTAIGGAPMGARPGGASTMTAIGGAPMGAPPAGGGASTMTAIGGAPMGGGGASTMTAIGGAPMGARPGGASTMTAIGGAPMGGGGASTMTAIGGMPMGAPPAGGGASTMTAIGGAPMGAPAGGGASTMTAIGGAPMGGGGGASTMTAIGGVPMGGKPGGASTMTAIGGAPMGGGGGASTMTAIGGMPMGAPPAGGGASTMTAIGGAPMGAPPAGGGASTMTAIGGAPMGGGRGASTMTAIGGAPMGAPAGGGASTMTAIGGAPGAPKGMSTMTAIGGVPMGGAPAAAPPPPMGGGGGGGTTSGYFGVGGAGAPGGGGATSAYFGVGGGGGGGAAAPKPAGGSAIPGQSAYFGVSGGAAGGATSADADFWQHWIKFGSKESSAKIVVLTFECQYYLHTHADNDTVEHSTNEMPSAVKNNTWNGGTTSGYFNMSQVSSNPNIKNESTYYNQNNMETHLLKKRQFNQNTVTCPGEMSSSQSTPSSFKTNLLNPSTERSRERLRKRVEEEKTKGSEMKKKEDEDKGKQNDRKSSSPMKNMRTPRGTGTVTPTKEEDGSGRRVQKRRLSFAKGGEAIKERKESRGRSLSPTKEAKSSPKKKNEIEKKAKGAKGRPIGWRKEDKGKGYLHFVGLKKISPVKQGIIKKKKAERRIVNNIKKKYHREVSPCAVDDVKGVGIRKKGVKASPMKTRALQKKSEKEENSLIARCVVCRSKEGEMQCCAECNALYHLRKCCRYSEEAARRIESGERKRWLCSRCTSCTLCNEYISDPLNVECAVCTMNYHGKCGEKAGNMTADSFVCHGCIKEAKNKGGEKEGKKGDEGGGRTGQRGRKPRIRGPLPKGWEYAEHPPEMNEVEEKRRIEERDALYDQLMEQITKSNNGNPNSPSKYGIISSSPQKLKKIALQCEKDLFESAKAALVAERKEKEEEEGSSISMMRENEGVSRSVIDSSSSSSHSSIDTRHQWIYVGSKKDKMKSIYKSPYPQEIQDSRNVMICPFCLRANCDQDMFRIHEVECTWKCPPGNEIYRDTEKKFSFFEVDGADQKLYCRRVCQLGKLFISSKTLVDEVETFLFYILVEHTNDGCEFVGYFSKEKNPSKNNNLSCILTLPSAMRSGYGRLLIDLSYELSRVERKIGSPEHPLSDLGLLAYMGFWRSSILCYLRSLRGSQIASVKQISLATRIAPQDVINQLMRDGLLFYKDGMYYVNTEQRAYRMPLAMTRRKTIDHSKLKWEPEQANQNNLDPSKLNYYMSIHSLDTLPPELLQKIFGKLPAHYCLSTISRVCPLFYRLINDDNWWNGRKKEINLEVHPKEEESEEFSLQRVICRSEIEEKRWTSLSEQKMHLISAHYGAINSCKLYAESNEGRRCISAGRDRTIRLWDLDRIVMDYESSKGEEEGESTISNVEGTNKGGGKEMLHSVDVAHSGWIWVVTRPNSSNITYSCGWDNYVKRWQITPSSMKESGHLNLGSAVVGLDWIDGSENELVASTFLRRVCLLDVRDDKMECTNEHTEHRNAVIGVVSRGNYVYSCGEDRLVVLSDRRNLSTPVAKTTIPRSYAGQLSIGPTSLVVGSQKGECFYLDPMNLEMWGSFNVQSVCEGTANGGKSDPLRGIINTGHSIITLSKYGKLNALSYGLKPRSLIDSLKLEGEPSRLDYLNDDVVVSMGDGRIAYWVEMDDVEMVEAVTQPVDYVLSRVLTGHKGEVKSVASTSQGMILSGGRDETLRMWIGRGGDYAEHNCLPQQPKGAIVYSIAYYENDDEWRIFVGRKDGAIAVYGSGSGNDPLITLKHHTSVVSCLHVDSVKGKLISGSWDNHIIIWPIEELTPGNEIIAALMCEGHSMSVWSVHSLNRKDEFHFLSASADQSIRLWHNDQCIKEFRGHSDVVRSLIVLDQSHFVSASNDGSLALWNIESTSPICMVKAPTDEFIYSMTKVGSDTLVTCGEGGHIIVWDVKESRGKGSITHTQVMHTPVASLWSVTTLKNKDVVIAGSDGRIFILTRDDSRIAPLDIRENLDAELSVRIAALLQQQQEKESETVTIKVAIDDGNANMELKYVKGTDPSLAAEKFIRDNNLPISYLNEITDYIKSNIPEAMNFTAKRRKIEHGGDVGGKMSFSILVEDGRQLTCSFDQNDDPDQIAQEFVEKNKLQIKYLASTSQMVRKEQAKSTSEFYDPFTGGGRYVPGGNEGIGGEGMGGDPLTELCPLSKYFVFGAEQFNQKAYDRLVEDNEKSNEAVRLREDQLLMLKELAMNGPDGVKDEQMLVDTLNVGLEWNIDQLLPILDLFRIAILNEDVNRYYSEGDRSTMIRERLFALLVSDSNDNLKAIVCRAICNLFHHESGRKMISSEMKTFLPILGMHLLSSKPILQSPLLSPPLIPPLSLSQVAAASALSNWSYLLLQTSDNVCELGPREDGIREIVKALETHVSFGGQREDALTRVLQAISTLMWGDVTVIKLAKSRKIVDIVNRIKDAVVDERGKSLCRDIVEMTYAV</sequence>
<dbReference type="InterPro" id="IPR003100">
    <property type="entry name" value="PAZ_dom"/>
</dbReference>
<dbReference type="GO" id="GO:0035198">
    <property type="term" value="F:miRNA binding"/>
    <property type="evidence" value="ECO:0000318"/>
    <property type="project" value="GO_Central"/>
</dbReference>
<dbReference type="Pfam" id="PF17772">
    <property type="entry name" value="zf-MYST"/>
    <property type="match status" value="1"/>
</dbReference>
<dbReference type="PROSITE" id="PS51726">
    <property type="entry name" value="MYST_HAT"/>
    <property type="match status" value="1"/>
</dbReference>
<evidence type="ECO:0000256" key="13">
    <source>
        <dbReference type="SAM" id="MobiDB-lite"/>
    </source>
</evidence>
<evidence type="ECO:0000259" key="14">
    <source>
        <dbReference type="PROSITE" id="PS50181"/>
    </source>
</evidence>
<dbReference type="GO" id="GO:0005829">
    <property type="term" value="C:cytosol"/>
    <property type="evidence" value="ECO:0007669"/>
    <property type="project" value="UniProtKB-ARBA"/>
</dbReference>
<feature type="domain" description="PAZ" evidence="15">
    <location>
        <begin position="253"/>
        <end position="359"/>
    </location>
</feature>
<evidence type="ECO:0000259" key="18">
    <source>
        <dbReference type="PROSITE" id="PS51396"/>
    </source>
</evidence>
<evidence type="ECO:0000259" key="19">
    <source>
        <dbReference type="PROSITE" id="PS51726"/>
    </source>
</evidence>
<dbReference type="SUPFAM" id="SSF53098">
    <property type="entry name" value="Ribonuclease H-like"/>
    <property type="match status" value="1"/>
</dbReference>
<dbReference type="PROSITE" id="PS50294">
    <property type="entry name" value="WD_REPEATS_REGION"/>
    <property type="match status" value="2"/>
</dbReference>
<dbReference type="PROSITE" id="PS00678">
    <property type="entry name" value="WD_REPEATS_1"/>
    <property type="match status" value="1"/>
</dbReference>
<dbReference type="Gene3D" id="3.40.630.30">
    <property type="match status" value="1"/>
</dbReference>
<keyword evidence="7" id="KW-0677">Repeat</keyword>
<feature type="compositionally biased region" description="Basic and acidic residues" evidence="13">
    <location>
        <begin position="1622"/>
        <end position="1638"/>
    </location>
</feature>
<dbReference type="CDD" id="cd00200">
    <property type="entry name" value="WD40"/>
    <property type="match status" value="1"/>
</dbReference>
<feature type="compositionally biased region" description="Low complexity" evidence="13">
    <location>
        <begin position="1573"/>
        <end position="1582"/>
    </location>
</feature>
<feature type="compositionally biased region" description="Basic and acidic residues" evidence="13">
    <location>
        <begin position="1605"/>
        <end position="1615"/>
    </location>
</feature>
<feature type="compositionally biased region" description="Basic and acidic residues" evidence="13">
    <location>
        <begin position="1874"/>
        <end position="1888"/>
    </location>
</feature>
<evidence type="ECO:0000256" key="11">
    <source>
        <dbReference type="PIRSR" id="PIRSR602717-51"/>
    </source>
</evidence>
<dbReference type="SUPFAM" id="SSF55729">
    <property type="entry name" value="Acyl-CoA N-acyltransferases (Nat)"/>
    <property type="match status" value="1"/>
</dbReference>
<dbReference type="Gene3D" id="3.40.50.2300">
    <property type="match status" value="1"/>
</dbReference>
<dbReference type="InterPro" id="IPR019775">
    <property type="entry name" value="WD40_repeat_CS"/>
</dbReference>
<feature type="domain" description="PUL" evidence="18">
    <location>
        <begin position="3223"/>
        <end position="3508"/>
    </location>
</feature>
<dbReference type="Pfam" id="PF12937">
    <property type="entry name" value="F-box-like"/>
    <property type="match status" value="1"/>
</dbReference>
<feature type="repeat" description="WD" evidence="12">
    <location>
        <begin position="2902"/>
        <end position="2942"/>
    </location>
</feature>
<dbReference type="InterPro" id="IPR040706">
    <property type="entry name" value="Zf-MYST"/>
</dbReference>
<feature type="domain" description="Piwi" evidence="16">
    <location>
        <begin position="577"/>
        <end position="853"/>
    </location>
</feature>
<dbReference type="InterPro" id="IPR002717">
    <property type="entry name" value="HAT_MYST-type"/>
</dbReference>
<dbReference type="SUPFAM" id="SSF50978">
    <property type="entry name" value="WD40 repeat-like"/>
    <property type="match status" value="2"/>
</dbReference>
<comment type="similarity">
    <text evidence="3">Belongs to the MYST (SAS/MOZ) family.</text>
</comment>
<dbReference type="PROSITE" id="PS51396">
    <property type="entry name" value="PUL"/>
    <property type="match status" value="1"/>
</dbReference>
<dbReference type="GO" id="GO:0036464">
    <property type="term" value="C:cytoplasmic ribonucleoprotein granule"/>
    <property type="evidence" value="ECO:0000318"/>
    <property type="project" value="GO_Central"/>
</dbReference>
<reference evidence="20" key="2">
    <citation type="submission" date="2022-06" db="UniProtKB">
        <authorList>
            <consortium name="EnsemblMetazoa"/>
        </authorList>
    </citation>
    <scope>IDENTIFICATION</scope>
    <source>
        <strain evidence="20">PS312</strain>
    </source>
</reference>
<dbReference type="InterPro" id="IPR011989">
    <property type="entry name" value="ARM-like"/>
</dbReference>
<evidence type="ECO:0000259" key="17">
    <source>
        <dbReference type="PROSITE" id="PS51394"/>
    </source>
</evidence>
<feature type="region of interest" description="Disordered" evidence="13">
    <location>
        <begin position="1502"/>
        <end position="1650"/>
    </location>
</feature>
<accession>A0A8R1YJM0</accession>
<proteinExistence type="inferred from homology"/>
<dbReference type="InterPro" id="IPR003165">
    <property type="entry name" value="Piwi"/>
</dbReference>
<feature type="repeat" description="WD" evidence="12">
    <location>
        <begin position="2812"/>
        <end position="2846"/>
    </location>
</feature>
<dbReference type="SUPFAM" id="SSF101690">
    <property type="entry name" value="PAZ domain"/>
    <property type="match status" value="1"/>
</dbReference>
<keyword evidence="8" id="KW-0863">Zinc-finger</keyword>
<dbReference type="GO" id="GO:0016442">
    <property type="term" value="C:RISC complex"/>
    <property type="evidence" value="ECO:0000318"/>
    <property type="project" value="GO_Central"/>
</dbReference>
<dbReference type="GO" id="GO:0004521">
    <property type="term" value="F:RNA endonuclease activity"/>
    <property type="evidence" value="ECO:0000318"/>
    <property type="project" value="GO_Central"/>
</dbReference>
<dbReference type="InterPro" id="IPR001810">
    <property type="entry name" value="F-box_dom"/>
</dbReference>
<dbReference type="InterPro" id="IPR036322">
    <property type="entry name" value="WD40_repeat_dom_sf"/>
</dbReference>
<feature type="repeat" description="WD" evidence="12">
    <location>
        <begin position="2373"/>
        <end position="2410"/>
    </location>
</feature>
<dbReference type="SMART" id="SM00256">
    <property type="entry name" value="FBOX"/>
    <property type="match status" value="1"/>
</dbReference>
<dbReference type="InterPro" id="IPR036085">
    <property type="entry name" value="PAZ_dom_sf"/>
</dbReference>
<dbReference type="InterPro" id="IPR036397">
    <property type="entry name" value="RNaseH_sf"/>
</dbReference>
<dbReference type="CDD" id="cd02846">
    <property type="entry name" value="PAZ_argonaute_like"/>
    <property type="match status" value="1"/>
</dbReference>
<dbReference type="GO" id="GO:0035194">
    <property type="term" value="P:regulatory ncRNA-mediated post-transcriptional gene silencing"/>
    <property type="evidence" value="ECO:0000318"/>
    <property type="project" value="GO_Central"/>
</dbReference>
<dbReference type="GO" id="GO:0006355">
    <property type="term" value="P:regulation of DNA-templated transcription"/>
    <property type="evidence" value="ECO:0007669"/>
    <property type="project" value="InterPro"/>
</dbReference>
<dbReference type="Gene3D" id="3.10.20.870">
    <property type="entry name" value="PFU (PLAA family ubiquitin binding), C-terminal domain"/>
    <property type="match status" value="2"/>
</dbReference>
<dbReference type="InterPro" id="IPR001680">
    <property type="entry name" value="WD40_rpt"/>
</dbReference>
<dbReference type="InterPro" id="IPR015943">
    <property type="entry name" value="WD40/YVTN_repeat-like_dom_sf"/>
</dbReference>
<evidence type="ECO:0000256" key="8">
    <source>
        <dbReference type="ARBA" id="ARBA00022771"/>
    </source>
</evidence>
<feature type="region of interest" description="Disordered" evidence="13">
    <location>
        <begin position="1952"/>
        <end position="1986"/>
    </location>
</feature>
<feature type="repeat" description="WD" evidence="12">
    <location>
        <begin position="2722"/>
        <end position="2752"/>
    </location>
</feature>
<evidence type="ECO:0000256" key="2">
    <source>
        <dbReference type="ARBA" id="ARBA00008495"/>
    </source>
</evidence>
<dbReference type="Gene3D" id="3.30.420.10">
    <property type="entry name" value="Ribonuclease H-like superfamily/Ribonuclease H"/>
    <property type="match status" value="1"/>
</dbReference>
<feature type="compositionally biased region" description="Low complexity" evidence="13">
    <location>
        <begin position="1972"/>
        <end position="1986"/>
    </location>
</feature>
<dbReference type="PROSITE" id="PS50181">
    <property type="entry name" value="FBOX"/>
    <property type="match status" value="1"/>
</dbReference>
<dbReference type="InterPro" id="IPR016024">
    <property type="entry name" value="ARM-type_fold"/>
</dbReference>
<dbReference type="InterPro" id="IPR015155">
    <property type="entry name" value="PFU"/>
</dbReference>
<dbReference type="PROSITE" id="PS50822">
    <property type="entry name" value="PIWI"/>
    <property type="match status" value="1"/>
</dbReference>
<evidence type="ECO:0000259" key="16">
    <source>
        <dbReference type="PROSITE" id="PS50822"/>
    </source>
</evidence>
<dbReference type="InterPro" id="IPR001965">
    <property type="entry name" value="Znf_PHD"/>
</dbReference>
<dbReference type="InterPro" id="IPR013535">
    <property type="entry name" value="PUL_dom"/>
</dbReference>
<organism evidence="20 21">
    <name type="scientific">Pristionchus pacificus</name>
    <name type="common">Parasitic nematode worm</name>
    <dbReference type="NCBI Taxonomy" id="54126"/>
    <lineage>
        <taxon>Eukaryota</taxon>
        <taxon>Metazoa</taxon>
        <taxon>Ecdysozoa</taxon>
        <taxon>Nematoda</taxon>
        <taxon>Chromadorea</taxon>
        <taxon>Rhabditida</taxon>
        <taxon>Rhabditina</taxon>
        <taxon>Diplogasteromorpha</taxon>
        <taxon>Diplogasteroidea</taxon>
        <taxon>Neodiplogasteridae</taxon>
        <taxon>Pristionchus</taxon>
    </lineage>
</organism>
<dbReference type="Gene3D" id="3.30.60.60">
    <property type="entry name" value="N-acetyl transferase-like"/>
    <property type="match status" value="1"/>
</dbReference>
<feature type="active site" description="Proton donor/acceptor" evidence="11">
    <location>
        <position position="2167"/>
    </location>
</feature>
<evidence type="ECO:0000313" key="20">
    <source>
        <dbReference type="EnsemblMetazoa" id="PPA22665.1"/>
    </source>
</evidence>
<feature type="compositionally biased region" description="Polar residues" evidence="13">
    <location>
        <begin position="1518"/>
        <end position="1527"/>
    </location>
</feature>
<feature type="domain" description="MYST-type HAT" evidence="19">
    <location>
        <begin position="1987"/>
        <end position="2262"/>
    </location>
</feature>
<comment type="subcellular location">
    <subcellularLocation>
        <location evidence="1">Cytoplasm</location>
    </subcellularLocation>
</comment>
<dbReference type="PANTHER" id="PTHR22891">
    <property type="entry name" value="EUKARYOTIC TRANSLATION INITIATION FACTOR 2C"/>
    <property type="match status" value="1"/>
</dbReference>
<evidence type="ECO:0000256" key="10">
    <source>
        <dbReference type="ARBA" id="ARBA00022990"/>
    </source>
</evidence>
<dbReference type="InterPro" id="IPR036388">
    <property type="entry name" value="WH-like_DNA-bd_sf"/>
</dbReference>
<dbReference type="PROSITE" id="PS50082">
    <property type="entry name" value="WD_REPEATS_2"/>
    <property type="match status" value="4"/>
</dbReference>
<evidence type="ECO:0000256" key="5">
    <source>
        <dbReference type="ARBA" id="ARBA00022574"/>
    </source>
</evidence>
<dbReference type="GO" id="GO:0003727">
    <property type="term" value="F:single-stranded RNA binding"/>
    <property type="evidence" value="ECO:0000318"/>
    <property type="project" value="GO_Central"/>
</dbReference>